<sequence>MKKIFKITQVAALSTLVLVAGCKKLDINTSPNNPSLDAATVETLFPSAVMSTAGRTGGDLSIIGGLWAQYWTQNNNSSQFRTVDAYDVANTSNFVTGPYSELFAGALTDYQLGIKKSVAAGDWRYNLMNTVMKAYTYQVLVDLFDKVPYSEALQPETILQPKFDDGYTIYTSLISEIDAALAKDFKSAEFSAAQTKTDFVFGDHGNAGFSNEMSNWVKFANTLKLKMYLRMINAKPAEAEAGIKKLYQDKVQFLDISAGVDNFVDVPNSSNPFYEYNFRRLNTPDNLKASKTLSSWLNLNKDPRAKAYFGKDNPVTSINQGDYLGGSAHPEYNSAVNPIVKATDPVWFISEAESYFMQAEALERYFGGAGAKDFYDKGVQTAFAQVSLTPGSLLTTAYAYPQTGTLENKVEAIIVQKWASLFGSHALEAFFEQNRTGYPRTSPVYSTDASYQPGQIVYTPNGVTGSGNFPRRFVFPDFEKSRNTNTPAQVPIYTKVWWGK</sequence>
<evidence type="ECO:0000313" key="2">
    <source>
        <dbReference type="Proteomes" id="UP000466586"/>
    </source>
</evidence>
<dbReference type="InterPro" id="IPR011990">
    <property type="entry name" value="TPR-like_helical_dom_sf"/>
</dbReference>
<proteinExistence type="predicted"/>
<comment type="caution">
    <text evidence="1">The sequence shown here is derived from an EMBL/GenBank/DDBJ whole genome shotgun (WGS) entry which is preliminary data.</text>
</comment>
<keyword evidence="1" id="KW-0449">Lipoprotein</keyword>
<dbReference type="RefSeq" id="WP_160843042.1">
    <property type="nucleotide sequence ID" value="NZ_WVHT01000001.1"/>
</dbReference>
<name>A0A7K1Y752_9SPHI</name>
<evidence type="ECO:0000313" key="1">
    <source>
        <dbReference type="EMBL" id="MXV49878.1"/>
    </source>
</evidence>
<reference evidence="1 2" key="1">
    <citation type="submission" date="2019-11" db="EMBL/GenBank/DDBJ databases">
        <title>Pedobacter sp. HMF7647 Genome sequencing and assembly.</title>
        <authorList>
            <person name="Kang H."/>
            <person name="Kim H."/>
            <person name="Joh K."/>
        </authorList>
    </citation>
    <scope>NUCLEOTIDE SEQUENCE [LARGE SCALE GENOMIC DNA]</scope>
    <source>
        <strain evidence="1 2">HMF7647</strain>
    </source>
</reference>
<dbReference type="Pfam" id="PF12771">
    <property type="entry name" value="SusD-like_2"/>
    <property type="match status" value="1"/>
</dbReference>
<protein>
    <submittedName>
        <fullName evidence="1">SusD/RagB family nutrient-binding outer membrane lipoprotein</fullName>
    </submittedName>
</protein>
<dbReference type="Proteomes" id="UP000466586">
    <property type="component" value="Unassembled WGS sequence"/>
</dbReference>
<dbReference type="InterPro" id="IPR041662">
    <property type="entry name" value="SusD-like_2"/>
</dbReference>
<dbReference type="PROSITE" id="PS51257">
    <property type="entry name" value="PROKAR_LIPOPROTEIN"/>
    <property type="match status" value="1"/>
</dbReference>
<keyword evidence="2" id="KW-1185">Reference proteome</keyword>
<dbReference type="EMBL" id="WVHT01000001">
    <property type="protein sequence ID" value="MXV49878.1"/>
    <property type="molecule type" value="Genomic_DNA"/>
</dbReference>
<dbReference type="AlphaFoldDB" id="A0A7K1Y752"/>
<gene>
    <name evidence="1" type="ORF">GS399_02765</name>
</gene>
<dbReference type="SUPFAM" id="SSF48452">
    <property type="entry name" value="TPR-like"/>
    <property type="match status" value="1"/>
</dbReference>
<organism evidence="1 2">
    <name type="scientific">Hufsiella arboris</name>
    <dbReference type="NCBI Taxonomy" id="2695275"/>
    <lineage>
        <taxon>Bacteria</taxon>
        <taxon>Pseudomonadati</taxon>
        <taxon>Bacteroidota</taxon>
        <taxon>Sphingobacteriia</taxon>
        <taxon>Sphingobacteriales</taxon>
        <taxon>Sphingobacteriaceae</taxon>
        <taxon>Hufsiella</taxon>
    </lineage>
</organism>
<accession>A0A7K1Y752</accession>
<dbReference type="Gene3D" id="1.25.40.390">
    <property type="match status" value="1"/>
</dbReference>